<feature type="domain" description="Peptidase S9 prolyl oligopeptidase catalytic" evidence="1">
    <location>
        <begin position="386"/>
        <end position="572"/>
    </location>
</feature>
<evidence type="ECO:0000259" key="1">
    <source>
        <dbReference type="Pfam" id="PF00326"/>
    </source>
</evidence>
<dbReference type="Proteomes" id="UP001596392">
    <property type="component" value="Unassembled WGS sequence"/>
</dbReference>
<dbReference type="PANTHER" id="PTHR43056">
    <property type="entry name" value="PEPTIDASE S9 PROLYL OLIGOPEPTIDASE"/>
    <property type="match status" value="1"/>
</dbReference>
<dbReference type="Pfam" id="PF00326">
    <property type="entry name" value="Peptidase_S9"/>
    <property type="match status" value="1"/>
</dbReference>
<comment type="caution">
    <text evidence="2">The sequence shown here is derived from an EMBL/GenBank/DDBJ whole genome shotgun (WGS) entry which is preliminary data.</text>
</comment>
<dbReference type="InterPro" id="IPR050585">
    <property type="entry name" value="Xaa-Pro_dipeptidyl-ppase/CocE"/>
</dbReference>
<dbReference type="Gene3D" id="3.40.50.1820">
    <property type="entry name" value="alpha/beta hydrolase"/>
    <property type="match status" value="1"/>
</dbReference>
<dbReference type="SUPFAM" id="SSF53474">
    <property type="entry name" value="alpha/beta-Hydrolases"/>
    <property type="match status" value="1"/>
</dbReference>
<dbReference type="InterPro" id="IPR011042">
    <property type="entry name" value="6-blade_b-propeller_TolB-like"/>
</dbReference>
<protein>
    <submittedName>
        <fullName evidence="2">S9 family peptidase</fullName>
    </submittedName>
</protein>
<accession>A0ABW2GNH6</accession>
<proteinExistence type="predicted"/>
<keyword evidence="3" id="KW-1185">Reference proteome</keyword>
<dbReference type="Gene3D" id="2.120.10.30">
    <property type="entry name" value="TolB, C-terminal domain"/>
    <property type="match status" value="1"/>
</dbReference>
<dbReference type="RefSeq" id="WP_376805037.1">
    <property type="nucleotide sequence ID" value="NZ_JBHTAC010000003.1"/>
</dbReference>
<evidence type="ECO:0000313" key="2">
    <source>
        <dbReference type="EMBL" id="MFC7241575.1"/>
    </source>
</evidence>
<dbReference type="PANTHER" id="PTHR43056:SF5">
    <property type="entry name" value="PEPTIDASE S9 PROLYL OLIGOPEPTIDASE CATALYTIC DOMAIN-CONTAINING PROTEIN"/>
    <property type="match status" value="1"/>
</dbReference>
<dbReference type="InterPro" id="IPR001375">
    <property type="entry name" value="Peptidase_S9_cat"/>
</dbReference>
<organism evidence="2 3">
    <name type="scientific">Catellatospora aurea</name>
    <dbReference type="NCBI Taxonomy" id="1337874"/>
    <lineage>
        <taxon>Bacteria</taxon>
        <taxon>Bacillati</taxon>
        <taxon>Actinomycetota</taxon>
        <taxon>Actinomycetes</taxon>
        <taxon>Micromonosporales</taxon>
        <taxon>Micromonosporaceae</taxon>
        <taxon>Catellatospora</taxon>
    </lineage>
</organism>
<dbReference type="SUPFAM" id="SSF69304">
    <property type="entry name" value="Tricorn protease N-terminal domain"/>
    <property type="match status" value="1"/>
</dbReference>
<gene>
    <name evidence="2" type="ORF">ACFQO7_03685</name>
</gene>
<dbReference type="EMBL" id="JBHTAC010000003">
    <property type="protein sequence ID" value="MFC7241575.1"/>
    <property type="molecule type" value="Genomic_DNA"/>
</dbReference>
<dbReference type="InterPro" id="IPR029058">
    <property type="entry name" value="AB_hydrolase_fold"/>
</dbReference>
<evidence type="ECO:0000313" key="3">
    <source>
        <dbReference type="Proteomes" id="UP001596392"/>
    </source>
</evidence>
<sequence length="587" mass="62568">MSDEKGLPAAQVARRSTSYDGLSAWGDRLHWLEALPASGDLVLATWTAEHGVTLDGLPIGNSVHAYGGGSIVANDVGTWVVGASDGQIRRADNGVACTDSPHPHGDLAFGDGLLVCVRETESGDQLLAISPQTGKEQVLRRAPFLASPGLTAGRLTWSQWGSDAMPWDCCEVWVADYDGRRIGGARRVAGGLTESAVQPRWGPDGYLYFISDRTGWWNLYRDRAGRAEPVAPVQAECAAAPWELGYANYAFLPDERVAMTVQQGPSCRLAVAEPGWPVRTVELPYTSLKPYLAVVGDRVATIGSSPNRAPEVALVAVDGSGEVEILRCPELKDQSVDLALPEVMRVCSAGGEVTVLFYPPAGHASGPVPMILRPHAGPTHHSDLRLDWQVQYFTSRGFAVVDVDYRGSTGYGRPFRQALDGQWGIRDVEDCRNVAWHLLAIGRAAPGAVFISGASAGGYTALRAVCEDGPFALAVARSAIIDPVRWTTTAPRFQRAHAACLAHAGSAVRAHEFKAPALLIHGERDEVAPIGDVLALAHSLRRHDRLAGLISLPGVGHSLSSSAALVSALEAELGAYRAVLDGRWTVA</sequence>
<reference evidence="3" key="1">
    <citation type="journal article" date="2019" name="Int. J. Syst. Evol. Microbiol.">
        <title>The Global Catalogue of Microorganisms (GCM) 10K type strain sequencing project: providing services to taxonomists for standard genome sequencing and annotation.</title>
        <authorList>
            <consortium name="The Broad Institute Genomics Platform"/>
            <consortium name="The Broad Institute Genome Sequencing Center for Infectious Disease"/>
            <person name="Wu L."/>
            <person name="Ma J."/>
        </authorList>
    </citation>
    <scope>NUCLEOTIDE SEQUENCE [LARGE SCALE GENOMIC DNA]</scope>
    <source>
        <strain evidence="3">CGMCC 1.9106</strain>
    </source>
</reference>
<name>A0ABW2GNH6_9ACTN</name>